<feature type="compositionally biased region" description="Basic and acidic residues" evidence="2">
    <location>
        <begin position="271"/>
        <end position="280"/>
    </location>
</feature>
<feature type="compositionally biased region" description="Gly residues" evidence="2">
    <location>
        <begin position="636"/>
        <end position="651"/>
    </location>
</feature>
<feature type="compositionally biased region" description="Polar residues" evidence="2">
    <location>
        <begin position="310"/>
        <end position="338"/>
    </location>
</feature>
<sequence length="682" mass="68951">LNHNVCSLKFVTGIHALTRFTLGSVTLMQFPLRATGPCAAKRAVAPRNTWIPGLGIVLRNCTCRQAQAPVDRAPEGESTTASSAALANNSTLHSDQHSNVIDVDAQSIIPSQSGGDPKPAAATSDTVEGDWQEPRPGDWGGTVDLQGIKEPDSSGVLFFFIIIAGLSLCVHQLLRYLGSSRSEERLAQPSTGQAAVVISPASPTKHSFPTRKPVASAEDTSTSTSAAAMGAEVGPLDAVGNEGASGTVTTRPQGDRDTSALGAVPASQIEIKGDLSEGSRDAAGSFNGSAAASETETGFELDVDSKTECDQQPQFASVSGQNPGQNSNTEARASSSESAKPLHQGPIHEIDVTSAGTQPQPFLASTSSTSSGIGGNGNRGELRVPSPAPKGQPIPGLGPSADVGESPLAQQKSPFDAASAFFMSGSTGPAAASVPPAEPSPPARLSLPAVRPEPLSRAPDISALAHLPNGSSVASLRERTQLSLRAAAAAVEASQRAAAYAAAASNAASRAAEAAERAATAATLAQTGLENAAESAIAAAEARIAQAAEAAKDAEERAASAAAHATAYQDMSQSQADIAEHAAAVQKPVAQGPLSQLQQLWRSASSAFVQGHQNDIGEEASMTIIPTGSASNTVGGARGRGGASDAGGGSGSNRNVGAVAAETISSTVKGLLSWLGQSDETR</sequence>
<comment type="caution">
    <text evidence="3">The sequence shown here is derived from an EMBL/GenBank/DDBJ whole genome shotgun (WGS) entry which is preliminary data.</text>
</comment>
<feature type="region of interest" description="Disordered" evidence="2">
    <location>
        <begin position="202"/>
        <end position="343"/>
    </location>
</feature>
<feature type="coiled-coil region" evidence="1">
    <location>
        <begin position="530"/>
        <end position="564"/>
    </location>
</feature>
<name>A0A8J4DE95_9CHLO</name>
<proteinExistence type="predicted"/>
<dbReference type="Proteomes" id="UP000722791">
    <property type="component" value="Unassembled WGS sequence"/>
</dbReference>
<feature type="region of interest" description="Disordered" evidence="2">
    <location>
        <begin position="357"/>
        <end position="414"/>
    </location>
</feature>
<feature type="non-terminal residue" evidence="3">
    <location>
        <position position="1"/>
    </location>
</feature>
<evidence type="ECO:0000256" key="1">
    <source>
        <dbReference type="SAM" id="Coils"/>
    </source>
</evidence>
<feature type="compositionally biased region" description="Low complexity" evidence="2">
    <location>
        <begin position="282"/>
        <end position="293"/>
    </location>
</feature>
<gene>
    <name evidence="3" type="ORF">Vretimale_3720</name>
</gene>
<dbReference type="AlphaFoldDB" id="A0A8J4DE95"/>
<feature type="region of interest" description="Disordered" evidence="2">
    <location>
        <begin position="108"/>
        <end position="143"/>
    </location>
</feature>
<evidence type="ECO:0000313" key="3">
    <source>
        <dbReference type="EMBL" id="GIL98338.1"/>
    </source>
</evidence>
<feature type="compositionally biased region" description="Low complexity" evidence="2">
    <location>
        <begin position="215"/>
        <end position="228"/>
    </location>
</feature>
<dbReference type="EMBL" id="BNCQ01000005">
    <property type="protein sequence ID" value="GIL98338.1"/>
    <property type="molecule type" value="Genomic_DNA"/>
</dbReference>
<organism evidence="3 4">
    <name type="scientific">Volvox reticuliferus</name>
    <dbReference type="NCBI Taxonomy" id="1737510"/>
    <lineage>
        <taxon>Eukaryota</taxon>
        <taxon>Viridiplantae</taxon>
        <taxon>Chlorophyta</taxon>
        <taxon>core chlorophytes</taxon>
        <taxon>Chlorophyceae</taxon>
        <taxon>CS clade</taxon>
        <taxon>Chlamydomonadales</taxon>
        <taxon>Volvocaceae</taxon>
        <taxon>Volvox</taxon>
    </lineage>
</organism>
<accession>A0A8J4DE95</accession>
<evidence type="ECO:0000256" key="2">
    <source>
        <dbReference type="SAM" id="MobiDB-lite"/>
    </source>
</evidence>
<feature type="region of interest" description="Disordered" evidence="2">
    <location>
        <begin position="628"/>
        <end position="655"/>
    </location>
</feature>
<keyword evidence="1" id="KW-0175">Coiled coil</keyword>
<protein>
    <submittedName>
        <fullName evidence="3">Uncharacterized protein</fullName>
    </submittedName>
</protein>
<reference evidence="3" key="1">
    <citation type="journal article" date="2021" name="Proc. Natl. Acad. Sci. U.S.A.">
        <title>Three genomes in the algal genus Volvox reveal the fate of a haploid sex-determining region after a transition to homothallism.</title>
        <authorList>
            <person name="Yamamoto K."/>
            <person name="Hamaji T."/>
            <person name="Kawai-Toyooka H."/>
            <person name="Matsuzaki R."/>
            <person name="Takahashi F."/>
            <person name="Nishimura Y."/>
            <person name="Kawachi M."/>
            <person name="Noguchi H."/>
            <person name="Minakuchi Y."/>
            <person name="Umen J.G."/>
            <person name="Toyoda A."/>
            <person name="Nozaki H."/>
        </authorList>
    </citation>
    <scope>NUCLEOTIDE SEQUENCE</scope>
    <source>
        <strain evidence="3">NIES-3785</strain>
    </source>
</reference>
<evidence type="ECO:0000313" key="4">
    <source>
        <dbReference type="Proteomes" id="UP000722791"/>
    </source>
</evidence>
<feature type="region of interest" description="Disordered" evidence="2">
    <location>
        <begin position="427"/>
        <end position="446"/>
    </location>
</feature>